<keyword evidence="3" id="KW-1185">Reference proteome</keyword>
<feature type="transmembrane region" description="Helical" evidence="1">
    <location>
        <begin position="43"/>
        <end position="64"/>
    </location>
</feature>
<keyword evidence="1" id="KW-1133">Transmembrane helix</keyword>
<dbReference type="OrthoDB" id="7459939at2759"/>
<evidence type="ECO:0008006" key="4">
    <source>
        <dbReference type="Google" id="ProtNLM"/>
    </source>
</evidence>
<name>A0A8J9VL89_9NEOP</name>
<accession>A0A8J9VL89</accession>
<keyword evidence="1" id="KW-0812">Transmembrane</keyword>
<evidence type="ECO:0000313" key="3">
    <source>
        <dbReference type="Proteomes" id="UP000838878"/>
    </source>
</evidence>
<feature type="non-terminal residue" evidence="2">
    <location>
        <position position="92"/>
    </location>
</feature>
<dbReference type="AlphaFoldDB" id="A0A8J9VL89"/>
<sequence length="92" mass="10414">MDSERQCLLAPTASEIRYNRTRPLSYEEVLTSRRELPWKSARICLILIFWAVMAAFLSIIASILSNNNCSFRELDSVPSVPPVHMSFGPLVS</sequence>
<organism evidence="2 3">
    <name type="scientific">Brenthis ino</name>
    <name type="common">lesser marbled fritillary</name>
    <dbReference type="NCBI Taxonomy" id="405034"/>
    <lineage>
        <taxon>Eukaryota</taxon>
        <taxon>Metazoa</taxon>
        <taxon>Ecdysozoa</taxon>
        <taxon>Arthropoda</taxon>
        <taxon>Hexapoda</taxon>
        <taxon>Insecta</taxon>
        <taxon>Pterygota</taxon>
        <taxon>Neoptera</taxon>
        <taxon>Endopterygota</taxon>
        <taxon>Lepidoptera</taxon>
        <taxon>Glossata</taxon>
        <taxon>Ditrysia</taxon>
        <taxon>Papilionoidea</taxon>
        <taxon>Nymphalidae</taxon>
        <taxon>Heliconiinae</taxon>
        <taxon>Argynnini</taxon>
        <taxon>Brenthis</taxon>
    </lineage>
</organism>
<evidence type="ECO:0000313" key="2">
    <source>
        <dbReference type="EMBL" id="CAH0728600.1"/>
    </source>
</evidence>
<reference evidence="2" key="1">
    <citation type="submission" date="2021-12" db="EMBL/GenBank/DDBJ databases">
        <authorList>
            <person name="Martin H S."/>
        </authorList>
    </citation>
    <scope>NUCLEOTIDE SEQUENCE</scope>
</reference>
<keyword evidence="1" id="KW-0472">Membrane</keyword>
<dbReference type="Proteomes" id="UP000838878">
    <property type="component" value="Chromosome 7"/>
</dbReference>
<proteinExistence type="predicted"/>
<evidence type="ECO:0000256" key="1">
    <source>
        <dbReference type="SAM" id="Phobius"/>
    </source>
</evidence>
<dbReference type="EMBL" id="OV170227">
    <property type="protein sequence ID" value="CAH0728600.1"/>
    <property type="molecule type" value="Genomic_DNA"/>
</dbReference>
<gene>
    <name evidence="2" type="ORF">BINO364_LOCUS13802</name>
</gene>
<protein>
    <recommendedName>
        <fullName evidence="4">Solute carrier family 3 member 2 N-terminal domain-containing protein</fullName>
    </recommendedName>
</protein>